<dbReference type="OrthoDB" id="2104739at2759"/>
<name>A0A067P4Q9_9AGAM</name>
<dbReference type="AlphaFoldDB" id="A0A067P4Q9"/>
<dbReference type="InParanoid" id="A0A067P4Q9"/>
<protein>
    <recommendedName>
        <fullName evidence="1">HNH nuclease domain-containing protein</fullName>
    </recommendedName>
</protein>
<proteinExistence type="predicted"/>
<sequence>MNLFFGYSAKVIQALIRDRFRCIVTGIYDQRAKSLPYISLEDLLSAGGTVYTDCVHIAPDSAYLNRAANSHEKSDYSADVLAVLKSFGYDVDSLNGEKVHSLFNVMTLQWDVHDFFDRLGLWFEKTATPNCYKVRTADPLFLYGLLSKMDKVTFTTPDPVKLPLPSPELLALHAACAQVAHLSGAGEYVDRLLEDMEEMGVLAHDGTSSDVLHHALVTLRSRDTIVGVGFDAE</sequence>
<dbReference type="HOGENOM" id="CLU_049186_2_1_1"/>
<dbReference type="STRING" id="933084.A0A067P4Q9"/>
<keyword evidence="3" id="KW-1185">Reference proteome</keyword>
<dbReference type="Proteomes" id="UP000027265">
    <property type="component" value="Unassembled WGS sequence"/>
</dbReference>
<evidence type="ECO:0000313" key="3">
    <source>
        <dbReference type="Proteomes" id="UP000027265"/>
    </source>
</evidence>
<evidence type="ECO:0000313" key="2">
    <source>
        <dbReference type="EMBL" id="KDQ49769.1"/>
    </source>
</evidence>
<organism evidence="2 3">
    <name type="scientific">Jaapia argillacea MUCL 33604</name>
    <dbReference type="NCBI Taxonomy" id="933084"/>
    <lineage>
        <taxon>Eukaryota</taxon>
        <taxon>Fungi</taxon>
        <taxon>Dikarya</taxon>
        <taxon>Basidiomycota</taxon>
        <taxon>Agaricomycotina</taxon>
        <taxon>Agaricomycetes</taxon>
        <taxon>Agaricomycetidae</taxon>
        <taxon>Jaapiales</taxon>
        <taxon>Jaapiaceae</taxon>
        <taxon>Jaapia</taxon>
    </lineage>
</organism>
<dbReference type="Pfam" id="PF13391">
    <property type="entry name" value="HNH_2"/>
    <property type="match status" value="1"/>
</dbReference>
<evidence type="ECO:0000259" key="1">
    <source>
        <dbReference type="Pfam" id="PF13391"/>
    </source>
</evidence>
<dbReference type="InterPro" id="IPR003615">
    <property type="entry name" value="HNH_nuc"/>
</dbReference>
<feature type="domain" description="HNH nuclease" evidence="1">
    <location>
        <begin position="22"/>
        <end position="118"/>
    </location>
</feature>
<reference evidence="3" key="1">
    <citation type="journal article" date="2014" name="Proc. Natl. Acad. Sci. U.S.A.">
        <title>Extensive sampling of basidiomycete genomes demonstrates inadequacy of the white-rot/brown-rot paradigm for wood decay fungi.</title>
        <authorList>
            <person name="Riley R."/>
            <person name="Salamov A.A."/>
            <person name="Brown D.W."/>
            <person name="Nagy L.G."/>
            <person name="Floudas D."/>
            <person name="Held B.W."/>
            <person name="Levasseur A."/>
            <person name="Lombard V."/>
            <person name="Morin E."/>
            <person name="Otillar R."/>
            <person name="Lindquist E.A."/>
            <person name="Sun H."/>
            <person name="LaButti K.M."/>
            <person name="Schmutz J."/>
            <person name="Jabbour D."/>
            <person name="Luo H."/>
            <person name="Baker S.E."/>
            <person name="Pisabarro A.G."/>
            <person name="Walton J.D."/>
            <person name="Blanchette R.A."/>
            <person name="Henrissat B."/>
            <person name="Martin F."/>
            <person name="Cullen D."/>
            <person name="Hibbett D.S."/>
            <person name="Grigoriev I.V."/>
        </authorList>
    </citation>
    <scope>NUCLEOTIDE SEQUENCE [LARGE SCALE GENOMIC DNA]</scope>
    <source>
        <strain evidence="3">MUCL 33604</strain>
    </source>
</reference>
<dbReference type="EMBL" id="KL197775">
    <property type="protein sequence ID" value="KDQ49769.1"/>
    <property type="molecule type" value="Genomic_DNA"/>
</dbReference>
<gene>
    <name evidence="2" type="ORF">JAAARDRAFT_142978</name>
</gene>
<accession>A0A067P4Q9</accession>